<protein>
    <submittedName>
        <fullName evidence="2">Uncharacterized protein</fullName>
    </submittedName>
</protein>
<organism evidence="2 3">
    <name type="scientific">Candidatus Blackburnbacteria bacterium RIFCSPHIGHO2_01_FULL_43_15b</name>
    <dbReference type="NCBI Taxonomy" id="1797513"/>
    <lineage>
        <taxon>Bacteria</taxon>
        <taxon>Candidatus Blackburniibacteriota</taxon>
    </lineage>
</organism>
<reference evidence="2 3" key="1">
    <citation type="journal article" date="2016" name="Nat. Commun.">
        <title>Thousands of microbial genomes shed light on interconnected biogeochemical processes in an aquifer system.</title>
        <authorList>
            <person name="Anantharaman K."/>
            <person name="Brown C.T."/>
            <person name="Hug L.A."/>
            <person name="Sharon I."/>
            <person name="Castelle C.J."/>
            <person name="Probst A.J."/>
            <person name="Thomas B.C."/>
            <person name="Singh A."/>
            <person name="Wilkins M.J."/>
            <person name="Karaoz U."/>
            <person name="Brodie E.L."/>
            <person name="Williams K.H."/>
            <person name="Hubbard S.S."/>
            <person name="Banfield J.F."/>
        </authorList>
    </citation>
    <scope>NUCLEOTIDE SEQUENCE [LARGE SCALE GENOMIC DNA]</scope>
</reference>
<dbReference type="AlphaFoldDB" id="A0A1G1UZF2"/>
<gene>
    <name evidence="2" type="ORF">A2782_03630</name>
</gene>
<evidence type="ECO:0000256" key="1">
    <source>
        <dbReference type="SAM" id="MobiDB-lite"/>
    </source>
</evidence>
<feature type="region of interest" description="Disordered" evidence="1">
    <location>
        <begin position="1"/>
        <end position="26"/>
    </location>
</feature>
<dbReference type="EMBL" id="MHBW01000026">
    <property type="protein sequence ID" value="OGY08498.1"/>
    <property type="molecule type" value="Genomic_DNA"/>
</dbReference>
<comment type="caution">
    <text evidence="2">The sequence shown here is derived from an EMBL/GenBank/DDBJ whole genome shotgun (WGS) entry which is preliminary data.</text>
</comment>
<proteinExistence type="predicted"/>
<evidence type="ECO:0000313" key="3">
    <source>
        <dbReference type="Proteomes" id="UP000177967"/>
    </source>
</evidence>
<name>A0A1G1UZF2_9BACT</name>
<dbReference type="Proteomes" id="UP000177967">
    <property type="component" value="Unassembled WGS sequence"/>
</dbReference>
<accession>A0A1G1UZF2</accession>
<sequence>MAEGGCGGNSAAPERRSPAAPPEYLEGGTEQKNILFLFRKNRSRAKSEKRRIFFCEVAAGALAEAGGGAGQFASKKVRAKDIISPHFIQIPILGGGCLGATRLGRRAKRGCGFFSPYKKSRYLKRNLAIAARNEFSISKLYGPPPP</sequence>
<evidence type="ECO:0000313" key="2">
    <source>
        <dbReference type="EMBL" id="OGY08498.1"/>
    </source>
</evidence>